<comment type="similarity">
    <text evidence="1">Belongs to the glycosyl hydrolase 35 family.</text>
</comment>
<reference evidence="3 4" key="1">
    <citation type="submission" date="2019-02" db="EMBL/GenBank/DDBJ databases">
        <title>Pedobacter sp. RP-3-21 sp. nov., isolated from Arctic soil.</title>
        <authorList>
            <person name="Dahal R.H."/>
        </authorList>
    </citation>
    <scope>NUCLEOTIDE SEQUENCE [LARGE SCALE GENOMIC DNA]</scope>
    <source>
        <strain evidence="3 4">RP-3-21</strain>
    </source>
</reference>
<feature type="domain" description="Glycoside hydrolase 35 catalytic" evidence="2">
    <location>
        <begin position="37"/>
        <end position="86"/>
    </location>
</feature>
<sequence length="87" mass="10099">MHTHLLKKTFVLGLLITISINSWAQKQNTFIIGAESFELNGKPNVIRCGEMHFARIPEADWKQRLQMAKVMGLNKVCAYLFWNIHEK</sequence>
<comment type="caution">
    <text evidence="3">The sequence shown here is derived from an EMBL/GenBank/DDBJ whole genome shotgun (WGS) entry which is preliminary data.</text>
</comment>
<dbReference type="RefSeq" id="WP_131534387.1">
    <property type="nucleotide sequence ID" value="NZ_SJSO01000032.1"/>
</dbReference>
<dbReference type="Proteomes" id="UP000293925">
    <property type="component" value="Unassembled WGS sequence"/>
</dbReference>
<dbReference type="InterPro" id="IPR031330">
    <property type="entry name" value="Gly_Hdrlase_35_cat"/>
</dbReference>
<proteinExistence type="inferred from homology"/>
<dbReference type="SUPFAM" id="SSF51445">
    <property type="entry name" value="(Trans)glycosidases"/>
    <property type="match status" value="1"/>
</dbReference>
<dbReference type="InterPro" id="IPR017853">
    <property type="entry name" value="GH"/>
</dbReference>
<keyword evidence="4" id="KW-1185">Reference proteome</keyword>
<evidence type="ECO:0000259" key="2">
    <source>
        <dbReference type="Pfam" id="PF01301"/>
    </source>
</evidence>
<accession>A0A4R0PJL6</accession>
<dbReference type="OrthoDB" id="703126at2"/>
<dbReference type="AlphaFoldDB" id="A0A4R0PJL6"/>
<gene>
    <name evidence="3" type="ORF">EZ456_23365</name>
</gene>
<dbReference type="InterPro" id="IPR001944">
    <property type="entry name" value="Glycoside_Hdrlase_35"/>
</dbReference>
<name>A0A4R0PJL6_9SPHI</name>
<evidence type="ECO:0000256" key="1">
    <source>
        <dbReference type="ARBA" id="ARBA00009809"/>
    </source>
</evidence>
<dbReference type="EMBL" id="SJSO01000032">
    <property type="protein sequence ID" value="TCD17208.1"/>
    <property type="molecule type" value="Genomic_DNA"/>
</dbReference>
<dbReference type="GO" id="GO:0004553">
    <property type="term" value="F:hydrolase activity, hydrolyzing O-glycosyl compounds"/>
    <property type="evidence" value="ECO:0007669"/>
    <property type="project" value="InterPro"/>
</dbReference>
<dbReference type="Pfam" id="PF01301">
    <property type="entry name" value="Glyco_hydro_35"/>
    <property type="match status" value="1"/>
</dbReference>
<dbReference type="Gene3D" id="3.20.20.80">
    <property type="entry name" value="Glycosidases"/>
    <property type="match status" value="1"/>
</dbReference>
<protein>
    <recommendedName>
        <fullName evidence="2">Glycoside hydrolase 35 catalytic domain-containing protein</fullName>
    </recommendedName>
</protein>
<evidence type="ECO:0000313" key="3">
    <source>
        <dbReference type="EMBL" id="TCD17208.1"/>
    </source>
</evidence>
<organism evidence="3 4">
    <name type="scientific">Pedobacter psychrodurus</name>
    <dbReference type="NCBI Taxonomy" id="2530456"/>
    <lineage>
        <taxon>Bacteria</taxon>
        <taxon>Pseudomonadati</taxon>
        <taxon>Bacteroidota</taxon>
        <taxon>Sphingobacteriia</taxon>
        <taxon>Sphingobacteriales</taxon>
        <taxon>Sphingobacteriaceae</taxon>
        <taxon>Pedobacter</taxon>
    </lineage>
</organism>
<dbReference type="PANTHER" id="PTHR23421">
    <property type="entry name" value="BETA-GALACTOSIDASE RELATED"/>
    <property type="match status" value="1"/>
</dbReference>
<dbReference type="GO" id="GO:0005975">
    <property type="term" value="P:carbohydrate metabolic process"/>
    <property type="evidence" value="ECO:0007669"/>
    <property type="project" value="InterPro"/>
</dbReference>
<evidence type="ECO:0000313" key="4">
    <source>
        <dbReference type="Proteomes" id="UP000293925"/>
    </source>
</evidence>